<evidence type="ECO:0000256" key="1">
    <source>
        <dbReference type="SAM" id="MobiDB-lite"/>
    </source>
</evidence>
<dbReference type="SUPFAM" id="SSF81665">
    <property type="entry name" value="Calcium ATPase, transmembrane domain M"/>
    <property type="match status" value="1"/>
</dbReference>
<dbReference type="AlphaFoldDB" id="A0A918E467"/>
<dbReference type="InterPro" id="IPR023298">
    <property type="entry name" value="ATPase_P-typ_TM_dom_sf"/>
</dbReference>
<dbReference type="PANTHER" id="PTHR42861">
    <property type="entry name" value="CALCIUM-TRANSPORTING ATPASE"/>
    <property type="match status" value="1"/>
</dbReference>
<evidence type="ECO:0000313" key="4">
    <source>
        <dbReference type="Proteomes" id="UP000660745"/>
    </source>
</evidence>
<feature type="domain" description="Cation-transporting P-type ATPase N-terminal" evidence="2">
    <location>
        <begin position="3"/>
        <end position="64"/>
    </location>
</feature>
<dbReference type="Gene3D" id="2.70.150.10">
    <property type="entry name" value="Calcium-transporting ATPase, cytoplasmic transduction domain A"/>
    <property type="match status" value="1"/>
</dbReference>
<comment type="caution">
    <text evidence="3">The sequence shown here is derived from an EMBL/GenBank/DDBJ whole genome shotgun (WGS) entry which is preliminary data.</text>
</comment>
<protein>
    <recommendedName>
        <fullName evidence="2">Cation-transporting P-type ATPase N-terminal domain-containing protein</fullName>
    </recommendedName>
</protein>
<dbReference type="EMBL" id="BMNK01000004">
    <property type="protein sequence ID" value="GGP06141.1"/>
    <property type="molecule type" value="Genomic_DNA"/>
</dbReference>
<feature type="region of interest" description="Disordered" evidence="1">
    <location>
        <begin position="1"/>
        <end position="34"/>
    </location>
</feature>
<dbReference type="SMART" id="SM00831">
    <property type="entry name" value="Cation_ATPase_N"/>
    <property type="match status" value="1"/>
</dbReference>
<dbReference type="Proteomes" id="UP000660745">
    <property type="component" value="Unassembled WGS sequence"/>
</dbReference>
<dbReference type="Pfam" id="PF00690">
    <property type="entry name" value="Cation_ATPase_N"/>
    <property type="match status" value="1"/>
</dbReference>
<reference evidence="3" key="1">
    <citation type="journal article" date="2014" name="Int. J. Syst. Evol. Microbiol.">
        <title>Complete genome sequence of Corynebacterium casei LMG S-19264T (=DSM 44701T), isolated from a smear-ripened cheese.</title>
        <authorList>
            <consortium name="US DOE Joint Genome Institute (JGI-PGF)"/>
            <person name="Walter F."/>
            <person name="Albersmeier A."/>
            <person name="Kalinowski J."/>
            <person name="Ruckert C."/>
        </authorList>
    </citation>
    <scope>NUCLEOTIDE SEQUENCE</scope>
    <source>
        <strain evidence="3">CGMCC 4.7430</strain>
    </source>
</reference>
<reference evidence="3" key="2">
    <citation type="submission" date="2020-09" db="EMBL/GenBank/DDBJ databases">
        <authorList>
            <person name="Sun Q."/>
            <person name="Zhou Y."/>
        </authorList>
    </citation>
    <scope>NUCLEOTIDE SEQUENCE</scope>
    <source>
        <strain evidence="3">CGMCC 4.7430</strain>
    </source>
</reference>
<gene>
    <name evidence="3" type="ORF">GCM10012278_28350</name>
</gene>
<dbReference type="Gene3D" id="1.20.1110.10">
    <property type="entry name" value="Calcium-transporting ATPase, transmembrane domain"/>
    <property type="match status" value="1"/>
</dbReference>
<name>A0A918E467_9ACTN</name>
<organism evidence="3 4">
    <name type="scientific">Nonomuraea glycinis</name>
    <dbReference type="NCBI Taxonomy" id="2047744"/>
    <lineage>
        <taxon>Bacteria</taxon>
        <taxon>Bacillati</taxon>
        <taxon>Actinomycetota</taxon>
        <taxon>Actinomycetes</taxon>
        <taxon>Streptosporangiales</taxon>
        <taxon>Streptosporangiaceae</taxon>
        <taxon>Nonomuraea</taxon>
    </lineage>
</organism>
<keyword evidence="4" id="KW-1185">Reference proteome</keyword>
<dbReference type="InterPro" id="IPR004014">
    <property type="entry name" value="ATPase_P-typ_cation-transptr_N"/>
</dbReference>
<proteinExistence type="predicted"/>
<dbReference type="RefSeq" id="WP_189139049.1">
    <property type="nucleotide sequence ID" value="NZ_BMNK01000004.1"/>
</dbReference>
<sequence>MDVTTHVSAGISDTEAARLPAEHGPNELPEPRPPSVPIRVARQLADPLSILLLIAGLVTLVVLREVPEGAAILAILVVNVVIGVSQEVKAEQAVRSLRSRRSCAISYAPFIAA</sequence>
<evidence type="ECO:0000259" key="2">
    <source>
        <dbReference type="SMART" id="SM00831"/>
    </source>
</evidence>
<evidence type="ECO:0000313" key="3">
    <source>
        <dbReference type="EMBL" id="GGP06141.1"/>
    </source>
</evidence>
<accession>A0A918E467</accession>